<dbReference type="Pfam" id="PF01297">
    <property type="entry name" value="ZnuA"/>
    <property type="match status" value="1"/>
</dbReference>
<evidence type="ECO:0000256" key="3">
    <source>
        <dbReference type="ARBA" id="ARBA00022729"/>
    </source>
</evidence>
<reference evidence="7 8" key="1">
    <citation type="submission" date="2024-09" db="EMBL/GenBank/DDBJ databases">
        <title>Paenibacillus zeirhizospherea sp. nov., isolated from surface of the maize (Zea mays) roots in a horticulture field, Hungary.</title>
        <authorList>
            <person name="Marton D."/>
            <person name="Farkas M."/>
            <person name="Bedics A."/>
            <person name="Toth E."/>
            <person name="Tancsics A."/>
            <person name="Boka K."/>
            <person name="Marati G."/>
            <person name="Kriszt B."/>
            <person name="Cserhati M."/>
        </authorList>
    </citation>
    <scope>NUCLEOTIDE SEQUENCE [LARGE SCALE GENOMIC DNA]</scope>
    <source>
        <strain evidence="7 8">JCM 18446</strain>
    </source>
</reference>
<dbReference type="CDD" id="cd01017">
    <property type="entry name" value="AdcA"/>
    <property type="match status" value="1"/>
</dbReference>
<keyword evidence="8" id="KW-1185">Reference proteome</keyword>
<dbReference type="InterPro" id="IPR006129">
    <property type="entry name" value="AdhesinB"/>
</dbReference>
<evidence type="ECO:0000256" key="5">
    <source>
        <dbReference type="SAM" id="MobiDB-lite"/>
    </source>
</evidence>
<evidence type="ECO:0000256" key="1">
    <source>
        <dbReference type="ARBA" id="ARBA00011028"/>
    </source>
</evidence>
<dbReference type="InterPro" id="IPR050492">
    <property type="entry name" value="Bact_metal-bind_prot9"/>
</dbReference>
<dbReference type="Proteomes" id="UP001580430">
    <property type="component" value="Unassembled WGS sequence"/>
</dbReference>
<dbReference type="PROSITE" id="PS51257">
    <property type="entry name" value="PROKAR_LIPOPROTEIN"/>
    <property type="match status" value="1"/>
</dbReference>
<dbReference type="InterPro" id="IPR006127">
    <property type="entry name" value="ZnuA-like"/>
</dbReference>
<comment type="similarity">
    <text evidence="1 4">Belongs to the bacterial solute-binding protein 9 family.</text>
</comment>
<protein>
    <submittedName>
        <fullName evidence="7">Metal ABC transporter solute-binding protein, Zn/Mn family</fullName>
    </submittedName>
</protein>
<dbReference type="InterPro" id="IPR006128">
    <property type="entry name" value="Lipoprotein_PsaA-like"/>
</dbReference>
<evidence type="ECO:0000313" key="7">
    <source>
        <dbReference type="EMBL" id="MFB5762514.1"/>
    </source>
</evidence>
<evidence type="ECO:0000256" key="4">
    <source>
        <dbReference type="RuleBase" id="RU003512"/>
    </source>
</evidence>
<dbReference type="PRINTS" id="PR00690">
    <property type="entry name" value="ADHESNFAMILY"/>
</dbReference>
<keyword evidence="2 4" id="KW-0813">Transport</keyword>
<gene>
    <name evidence="7" type="ORF">ACE5LO_19200</name>
</gene>
<keyword evidence="3 6" id="KW-0732">Signal</keyword>
<proteinExistence type="inferred from homology"/>
<evidence type="ECO:0000313" key="8">
    <source>
        <dbReference type="Proteomes" id="UP001580430"/>
    </source>
</evidence>
<evidence type="ECO:0000256" key="6">
    <source>
        <dbReference type="SAM" id="SignalP"/>
    </source>
</evidence>
<sequence>MNKRFAKTWMVSAGLALVLAGCGSGADSATSGSGNHAETEADGGKLNIVTTIYPMYEFSRQVAGDHANVTALVPVGTEPHDWEPSAKDMAQIQDADVFVYNGIVETWVEDALASTNNDQRIVVEASSGIDLMEGTEAEHAEEGGEHDHANETEEHAHEEEGHSHDYALDPHVWLSPVLAQKEVEAIKAVLIQADPVNQADYEANADAYISKLKELDQAYRDGLAGVKSKEFVTQHAAFAYLATEYGLTQVPISGLSPEQEPSPDQMAQIVQFAKEHQVKTIFFETLVDPKVAETIASEIGAKAAVLNPLEGLTEDEIKNNRDFLTVMQENLKALTAALNE</sequence>
<dbReference type="SUPFAM" id="SSF53807">
    <property type="entry name" value="Helical backbone' metal receptor"/>
    <property type="match status" value="1"/>
</dbReference>
<dbReference type="PANTHER" id="PTHR42953">
    <property type="entry name" value="HIGH-AFFINITY ZINC UPTAKE SYSTEM PROTEIN ZNUA-RELATED"/>
    <property type="match status" value="1"/>
</dbReference>
<feature type="region of interest" description="Disordered" evidence="5">
    <location>
        <begin position="136"/>
        <end position="162"/>
    </location>
</feature>
<dbReference type="Gene3D" id="3.40.50.1980">
    <property type="entry name" value="Nitrogenase molybdenum iron protein domain"/>
    <property type="match status" value="2"/>
</dbReference>
<feature type="chain" id="PRO_5046515438" evidence="6">
    <location>
        <begin position="27"/>
        <end position="340"/>
    </location>
</feature>
<name>A0ABV5C4R5_9BACL</name>
<dbReference type="PANTHER" id="PTHR42953:SF3">
    <property type="entry name" value="HIGH-AFFINITY ZINC UPTAKE SYSTEM PROTEIN ZNUA"/>
    <property type="match status" value="1"/>
</dbReference>
<feature type="signal peptide" evidence="6">
    <location>
        <begin position="1"/>
        <end position="26"/>
    </location>
</feature>
<organism evidence="7 8">
    <name type="scientific">Paenibacillus medicaginis</name>
    <dbReference type="NCBI Taxonomy" id="1470560"/>
    <lineage>
        <taxon>Bacteria</taxon>
        <taxon>Bacillati</taxon>
        <taxon>Bacillota</taxon>
        <taxon>Bacilli</taxon>
        <taxon>Bacillales</taxon>
        <taxon>Paenibacillaceae</taxon>
        <taxon>Paenibacillus</taxon>
    </lineage>
</organism>
<evidence type="ECO:0000256" key="2">
    <source>
        <dbReference type="ARBA" id="ARBA00022448"/>
    </source>
</evidence>
<dbReference type="RefSeq" id="WP_375521614.1">
    <property type="nucleotide sequence ID" value="NZ_JBHIRY010000021.1"/>
</dbReference>
<comment type="caution">
    <text evidence="7">The sequence shown here is derived from an EMBL/GenBank/DDBJ whole genome shotgun (WGS) entry which is preliminary data.</text>
</comment>
<dbReference type="PRINTS" id="PR00691">
    <property type="entry name" value="ADHESINB"/>
</dbReference>
<dbReference type="EMBL" id="JBHIRY010000021">
    <property type="protein sequence ID" value="MFB5762514.1"/>
    <property type="molecule type" value="Genomic_DNA"/>
</dbReference>
<accession>A0ABV5C4R5</accession>